<evidence type="ECO:0000313" key="1">
    <source>
        <dbReference type="EMBL" id="SDB30188.1"/>
    </source>
</evidence>
<dbReference type="AlphaFoldDB" id="A0A1G6CBB1"/>
<evidence type="ECO:0000313" key="2">
    <source>
        <dbReference type="Proteomes" id="UP000199228"/>
    </source>
</evidence>
<dbReference type="EMBL" id="FMXR01000017">
    <property type="protein sequence ID" value="SDB30188.1"/>
    <property type="molecule type" value="Genomic_DNA"/>
</dbReference>
<dbReference type="Proteomes" id="UP000199228">
    <property type="component" value="Unassembled WGS sequence"/>
</dbReference>
<accession>A0A1G6CBB1</accession>
<gene>
    <name evidence="1" type="ORF">SAMN02910417_02259</name>
</gene>
<dbReference type="Gene3D" id="3.40.50.11110">
    <property type="entry name" value="Sialyltransferase, C-terminal GT-B Rossman nucleotide-binding domain"/>
    <property type="match status" value="1"/>
</dbReference>
<sequence>MSRIKDALYNYFVRKNGRVWYEYERYVREHLEEHKTNKVGHILLLLKLNWFYRVKKGETPYLYWDAPMNQIDDTKLGFDRSTRFYPESQVEKRESMDLMVEKLAQYDVICVDVFDTLIFRAVNKAEDVFEILGAKKGLQNFKIVRKNAIENARKLTGKFDVCLNEIYEEIYSYYGKRVVPKEELELEKKITYANPYMLEVVKKLQLLEKKIIAVSDMYFNSKEILEILEEAGYSNIEVFSSADYGRNKQTGELQRYVMTKCGESLSYIFVGDNYQSDFIKSKEVGMDAYWYKNCLDIGDRYRSNVDNSIAGKIYRGIVNNKLHNGTFNGNCFYEHGYTYGGYIVLGFCRWINQLALKHNYDKFLFLARDMEVFYKVYNKLDNSIDNRYVEFSRFASQQLIFDLFPGEYFEYTIETRIKKNTINEVLSIYDLPKFEKELKEFNLNGDEKLDEDNYLLLKKLMLKYRDKIKEHFSDAMAGARAYYKDLVGDSKNVCILDLGWKGTAVVYLKALFEKWGIKADVHGAIVSVSGNSYAKSICDMGLIHTYMRREDMNFTAGVPKNANFEAFRGHLFEATFTSAKSSLLEYTTKEKFIYARENPNSEIVKDIQQGIIDFCEEYRARIKGWGEEYQITGLSANTPINKALKEKGYVIPVWGEIMDEASAESGFVKESKMKSFFAFMVSTNCATEKEYGKYYQYKDESDNIFICSTYSQVFITLVKVFSEKITNVDILLYDDIPNCPKLRESLKKTKLFKNIVIFSKEGLPPRFHKEEKRAGVLLEYHKLHMIKVERKLQVQLERYKDIYVYYDGHHIGLYLQEKHIKYHLIEDGMNHFQHIYATPSAQEIPVLNKQNLLGYQRGYMYLCCGQNPDCISLEVNENKDLALTHPNVVENPRSEMIKRLSDTQKKVIYDVFLSEMKQLENTKNDLAIVFTSVLVNDGWVDSEATQIKIYRDIVNELKKEGYFVVIKPHPRDKIIYNKQFQDCLIIDRAFPSEILDFNKKIKIKKGVVIASSAMELLSCIEHKEKLGFKFFNNYREHVAPWVIESLEHPERYNW</sequence>
<dbReference type="OrthoDB" id="9816564at2"/>
<proteinExistence type="predicted"/>
<dbReference type="STRING" id="1732.SAMN02910417_02259"/>
<evidence type="ECO:0008006" key="3">
    <source>
        <dbReference type="Google" id="ProtNLM"/>
    </source>
</evidence>
<dbReference type="SUPFAM" id="SSF56784">
    <property type="entry name" value="HAD-like"/>
    <property type="match status" value="1"/>
</dbReference>
<dbReference type="InterPro" id="IPR023214">
    <property type="entry name" value="HAD_sf"/>
</dbReference>
<dbReference type="InterPro" id="IPR036412">
    <property type="entry name" value="HAD-like_sf"/>
</dbReference>
<dbReference type="Gene3D" id="3.40.50.1000">
    <property type="entry name" value="HAD superfamily/HAD-like"/>
    <property type="match status" value="1"/>
</dbReference>
<dbReference type="RefSeq" id="WP_090174458.1">
    <property type="nucleotide sequence ID" value="NZ_FMXR01000017.1"/>
</dbReference>
<dbReference type="Gene3D" id="1.10.150.520">
    <property type="match status" value="1"/>
</dbReference>
<reference evidence="1 2" key="1">
    <citation type="submission" date="2016-10" db="EMBL/GenBank/DDBJ databases">
        <authorList>
            <person name="de Groot N.N."/>
        </authorList>
    </citation>
    <scope>NUCLEOTIDE SEQUENCE [LARGE SCALE GENOMIC DNA]</scope>
    <source>
        <strain evidence="1 2">DSM 3217</strain>
    </source>
</reference>
<organism evidence="1 2">
    <name type="scientific">Eubacterium oxidoreducens</name>
    <dbReference type="NCBI Taxonomy" id="1732"/>
    <lineage>
        <taxon>Bacteria</taxon>
        <taxon>Bacillati</taxon>
        <taxon>Bacillota</taxon>
        <taxon>Clostridia</taxon>
        <taxon>Eubacteriales</taxon>
        <taxon>Eubacteriaceae</taxon>
        <taxon>Eubacterium</taxon>
    </lineage>
</organism>
<protein>
    <recommendedName>
        <fullName evidence="3">Haloacid dehalogenase-like hydrolase</fullName>
    </recommendedName>
</protein>
<keyword evidence="2" id="KW-1185">Reference proteome</keyword>
<name>A0A1G6CBB1_EUBOX</name>